<dbReference type="EMBL" id="JAOF01000001">
    <property type="protein sequence ID" value="EUA47233.1"/>
    <property type="molecule type" value="Genomic_DNA"/>
</dbReference>
<dbReference type="Proteomes" id="UP000020103">
    <property type="component" value="Unassembled WGS sequence"/>
</dbReference>
<comment type="caution">
    <text evidence="1">The sequence shown here is derived from an EMBL/GenBank/DDBJ whole genome shotgun (WGS) entry which is preliminary data.</text>
</comment>
<proteinExistence type="predicted"/>
<protein>
    <submittedName>
        <fullName evidence="1">Uncharacterized protein</fullName>
    </submittedName>
</protein>
<gene>
    <name evidence="1" type="ORF">I543_2742</name>
</gene>
<dbReference type="AlphaFoldDB" id="A0A829Q3L3"/>
<evidence type="ECO:0000313" key="1">
    <source>
        <dbReference type="EMBL" id="EUA47233.1"/>
    </source>
</evidence>
<sequence length="47" mass="5399">MSGKPDERSRHAANFKLESLNMDNRYTVADRGANYESTSRNRPLVDQ</sequence>
<reference evidence="1 2" key="1">
    <citation type="submission" date="2013-12" db="EMBL/GenBank/DDBJ databases">
        <authorList>
            <person name="Madinger N."/>
            <person name="Lenaerts A."/>
            <person name="Ordway D."/>
            <person name="DeGroote M.A."/>
            <person name="Parker T."/>
            <person name="Sizemore C."/>
            <person name="Tallon L.J."/>
            <person name="Sadzewicz L.K."/>
            <person name="Sengamalay N."/>
            <person name="Fraser C.M."/>
            <person name="Hine E."/>
            <person name="Shefchek K.A."/>
            <person name="Das S.P."/>
            <person name="Tettelin H."/>
        </authorList>
    </citation>
    <scope>NUCLEOTIDE SEQUENCE [LARGE SCALE GENOMIC DNA]</scope>
    <source>
        <strain evidence="1 2">21</strain>
    </source>
</reference>
<name>A0A829Q3L3_9MYCO</name>
<evidence type="ECO:0000313" key="2">
    <source>
        <dbReference type="Proteomes" id="UP000020103"/>
    </source>
</evidence>
<accession>A0A829Q3L3</accession>
<organism evidence="1 2">
    <name type="scientific">Mycobacteroides abscessus 21</name>
    <dbReference type="NCBI Taxonomy" id="1299324"/>
    <lineage>
        <taxon>Bacteria</taxon>
        <taxon>Bacillati</taxon>
        <taxon>Actinomycetota</taxon>
        <taxon>Actinomycetes</taxon>
        <taxon>Mycobacteriales</taxon>
        <taxon>Mycobacteriaceae</taxon>
        <taxon>Mycobacteroides</taxon>
        <taxon>Mycobacteroides abscessus</taxon>
    </lineage>
</organism>